<organism evidence="4 6">
    <name type="scientific">Amycolatopsis azurea DSM 43854</name>
    <dbReference type="NCBI Taxonomy" id="1238180"/>
    <lineage>
        <taxon>Bacteria</taxon>
        <taxon>Bacillati</taxon>
        <taxon>Actinomycetota</taxon>
        <taxon>Actinomycetes</taxon>
        <taxon>Pseudonocardiales</taxon>
        <taxon>Pseudonocardiaceae</taxon>
        <taxon>Amycolatopsis</taxon>
    </lineage>
</organism>
<name>M2NNG0_9PSEU</name>
<dbReference type="CDD" id="cd05930">
    <property type="entry name" value="A_NRPS"/>
    <property type="match status" value="1"/>
</dbReference>
<keyword evidence="4" id="KW-0436">Ligase</keyword>
<accession>M2NNG0</accession>
<evidence type="ECO:0000313" key="4">
    <source>
        <dbReference type="EMBL" id="EMD23719.1"/>
    </source>
</evidence>
<dbReference type="InterPro" id="IPR045851">
    <property type="entry name" value="AMP-bd_C_sf"/>
</dbReference>
<dbReference type="InterPro" id="IPR010071">
    <property type="entry name" value="AA_adenyl_dom"/>
</dbReference>
<dbReference type="InterPro" id="IPR000873">
    <property type="entry name" value="AMP-dep_synth/lig_dom"/>
</dbReference>
<dbReference type="SUPFAM" id="SSF56801">
    <property type="entry name" value="Acetyl-CoA synthetase-like"/>
    <property type="match status" value="1"/>
</dbReference>
<evidence type="ECO:0000313" key="7">
    <source>
        <dbReference type="Proteomes" id="UP000188551"/>
    </source>
</evidence>
<dbReference type="Gene3D" id="3.30.300.30">
    <property type="match status" value="1"/>
</dbReference>
<evidence type="ECO:0000313" key="6">
    <source>
        <dbReference type="Proteomes" id="UP000014137"/>
    </source>
</evidence>
<dbReference type="InterPro" id="IPR020806">
    <property type="entry name" value="PKS_PP-bd"/>
</dbReference>
<dbReference type="Pfam" id="PF13193">
    <property type="entry name" value="AMP-binding_C"/>
    <property type="match status" value="1"/>
</dbReference>
<keyword evidence="2" id="KW-0597">Phosphoprotein</keyword>
<dbReference type="GO" id="GO:0043041">
    <property type="term" value="P:amino acid activation for nonribosomal peptide biosynthetic process"/>
    <property type="evidence" value="ECO:0007669"/>
    <property type="project" value="TreeGrafter"/>
</dbReference>
<dbReference type="Gene3D" id="3.40.50.12780">
    <property type="entry name" value="N-terminal domain of ligase-like"/>
    <property type="match status" value="1"/>
</dbReference>
<dbReference type="Gene3D" id="1.10.1200.10">
    <property type="entry name" value="ACP-like"/>
    <property type="match status" value="1"/>
</dbReference>
<feature type="domain" description="Carrier" evidence="3">
    <location>
        <begin position="513"/>
        <end position="588"/>
    </location>
</feature>
<sequence>MSTLPQDSAPDRAKGVSGVWSAVIAQKPERAAICASDGSVTTYGELVERARRTAGALHTTGIGRGAFVGVCLPLGADLVVAALAVLRCGAVYVPLDPAYPDPRMKAVIADAGLSVVLTDSPQVPRMHALGMETVALPDVTSETPPAVRIRPHDTAYVVYTSGSTGTPKGVLNSHGALDEVLSWMASDFPLHFASRVLMRTTSTFDVSIVELFWPLVTGATLVVPEHSAHHDPEQLALTIARGRVTDTFLVPSLLPALLAEPALAECATLRRILFIGEPLPPEHLRRLNEVLAGAAVFNTYGPSEAAVVNLWHRCTRADAFASRVPIGRPAGHNTAVIVRPGTIDPVAPGEPGELVLGGPQVASGYHRRPELTAEKFVDGPDGRLYRTGDVVVERGDGAIEFVGRADRQVKVRGCRVELDDVEASALSAPFISAAVADTRIHPQDGSTTLVAWVVADSDIDSRRIRDHMTGQVPAYMVPDLVVMLPEIPLQLNGKLNRSALPDPFAAPAAPEQAPTVPLLRLVEELWAELSGSPTENPDEAFLDSGGNSLLLLKFRTRLRSRGYPMLRVLDLLDHPTPRKLAAFLDRQDAAPAPQRR</sequence>
<dbReference type="InterPro" id="IPR009081">
    <property type="entry name" value="PP-bd_ACP"/>
</dbReference>
<reference evidence="4 6" key="1">
    <citation type="submission" date="2012-10" db="EMBL/GenBank/DDBJ databases">
        <title>Genome assembly of Amycolatopsis azurea DSM 43854.</title>
        <authorList>
            <person name="Khatri I."/>
            <person name="Kaur I."/>
            <person name="Subramanian S."/>
            <person name="Mayilraj S."/>
        </authorList>
    </citation>
    <scope>NUCLEOTIDE SEQUENCE [LARGE SCALE GENOMIC DNA]</scope>
    <source>
        <strain evidence="4 6">DSM 43854</strain>
    </source>
</reference>
<dbReference type="PANTHER" id="PTHR45527">
    <property type="entry name" value="NONRIBOSOMAL PEPTIDE SYNTHETASE"/>
    <property type="match status" value="1"/>
</dbReference>
<dbReference type="Pfam" id="PF00501">
    <property type="entry name" value="AMP-binding"/>
    <property type="match status" value="1"/>
</dbReference>
<dbReference type="SUPFAM" id="SSF47336">
    <property type="entry name" value="ACP-like"/>
    <property type="match status" value="1"/>
</dbReference>
<dbReference type="EMBL" id="ANMG01000067">
    <property type="protein sequence ID" value="EMD23719.1"/>
    <property type="molecule type" value="Genomic_DNA"/>
</dbReference>
<evidence type="ECO:0000259" key="3">
    <source>
        <dbReference type="PROSITE" id="PS50075"/>
    </source>
</evidence>
<dbReference type="AlphaFoldDB" id="M2NNG0"/>
<gene>
    <name evidence="5" type="ORF">B0293_28670</name>
    <name evidence="4" type="ORF">C791_6805</name>
</gene>
<dbReference type="Proteomes" id="UP000188551">
    <property type="component" value="Unassembled WGS sequence"/>
</dbReference>
<keyword evidence="7" id="KW-1185">Reference proteome</keyword>
<dbReference type="PATRIC" id="fig|1238180.3.peg.6558"/>
<dbReference type="GO" id="GO:0016874">
    <property type="term" value="F:ligase activity"/>
    <property type="evidence" value="ECO:0007669"/>
    <property type="project" value="UniProtKB-KW"/>
</dbReference>
<dbReference type="InterPro" id="IPR020845">
    <property type="entry name" value="AMP-binding_CS"/>
</dbReference>
<reference evidence="5 7" key="2">
    <citation type="submission" date="2017-02" db="EMBL/GenBank/DDBJ databases">
        <title>Amycolatopsis azurea DSM 43854 draft genome.</title>
        <authorList>
            <person name="Mayilraj S."/>
        </authorList>
    </citation>
    <scope>NUCLEOTIDE SEQUENCE [LARGE SCALE GENOMIC DNA]</scope>
    <source>
        <strain evidence="5 7">DSM 43854</strain>
    </source>
</reference>
<dbReference type="NCBIfam" id="TIGR01733">
    <property type="entry name" value="AA-adenyl-dom"/>
    <property type="match status" value="1"/>
</dbReference>
<dbReference type="SMART" id="SM00823">
    <property type="entry name" value="PKS_PP"/>
    <property type="match status" value="1"/>
</dbReference>
<dbReference type="PANTHER" id="PTHR45527:SF1">
    <property type="entry name" value="FATTY ACID SYNTHASE"/>
    <property type="match status" value="1"/>
</dbReference>
<protein>
    <submittedName>
        <fullName evidence="4">Long-chain-fatty-acid--CoA ligase</fullName>
    </submittedName>
</protein>
<keyword evidence="1" id="KW-0596">Phosphopantetheine</keyword>
<evidence type="ECO:0000256" key="1">
    <source>
        <dbReference type="ARBA" id="ARBA00022450"/>
    </source>
</evidence>
<proteinExistence type="predicted"/>
<dbReference type="GO" id="GO:0044550">
    <property type="term" value="P:secondary metabolite biosynthetic process"/>
    <property type="evidence" value="ECO:0007669"/>
    <property type="project" value="TreeGrafter"/>
</dbReference>
<dbReference type="Proteomes" id="UP000014137">
    <property type="component" value="Unassembled WGS sequence"/>
</dbReference>
<dbReference type="PROSITE" id="PS50075">
    <property type="entry name" value="CARRIER"/>
    <property type="match status" value="1"/>
</dbReference>
<dbReference type="InterPro" id="IPR042099">
    <property type="entry name" value="ANL_N_sf"/>
</dbReference>
<dbReference type="GO" id="GO:0031177">
    <property type="term" value="F:phosphopantetheine binding"/>
    <property type="evidence" value="ECO:0007669"/>
    <property type="project" value="InterPro"/>
</dbReference>
<dbReference type="InterPro" id="IPR036736">
    <property type="entry name" value="ACP-like_sf"/>
</dbReference>
<comment type="caution">
    <text evidence="4">The sequence shown here is derived from an EMBL/GenBank/DDBJ whole genome shotgun (WGS) entry which is preliminary data.</text>
</comment>
<dbReference type="EMBL" id="MUXN01000023">
    <property type="protein sequence ID" value="OOC02955.1"/>
    <property type="molecule type" value="Genomic_DNA"/>
</dbReference>
<dbReference type="PROSITE" id="PS00455">
    <property type="entry name" value="AMP_BINDING"/>
    <property type="match status" value="1"/>
</dbReference>
<dbReference type="Pfam" id="PF00550">
    <property type="entry name" value="PP-binding"/>
    <property type="match status" value="1"/>
</dbReference>
<evidence type="ECO:0000313" key="5">
    <source>
        <dbReference type="EMBL" id="OOC02955.1"/>
    </source>
</evidence>
<dbReference type="GO" id="GO:0005737">
    <property type="term" value="C:cytoplasm"/>
    <property type="evidence" value="ECO:0007669"/>
    <property type="project" value="TreeGrafter"/>
</dbReference>
<dbReference type="InterPro" id="IPR025110">
    <property type="entry name" value="AMP-bd_C"/>
</dbReference>
<evidence type="ECO:0000256" key="2">
    <source>
        <dbReference type="ARBA" id="ARBA00022553"/>
    </source>
</evidence>
<dbReference type="RefSeq" id="WP_005164873.1">
    <property type="nucleotide sequence ID" value="NZ_ANMG01000067.1"/>
</dbReference>